<dbReference type="Pfam" id="PF12821">
    <property type="entry name" value="ThrE_2"/>
    <property type="match status" value="1"/>
</dbReference>
<dbReference type="GO" id="GO:0022857">
    <property type="term" value="F:transmembrane transporter activity"/>
    <property type="evidence" value="ECO:0007669"/>
    <property type="project" value="InterPro"/>
</dbReference>
<feature type="transmembrane region" description="Helical" evidence="8">
    <location>
        <begin position="290"/>
        <end position="311"/>
    </location>
</feature>
<keyword evidence="5 8" id="KW-0472">Membrane</keyword>
<evidence type="ECO:0000256" key="5">
    <source>
        <dbReference type="ARBA" id="ARBA00023136"/>
    </source>
</evidence>
<feature type="transmembrane region" description="Helical" evidence="8">
    <location>
        <begin position="435"/>
        <end position="457"/>
    </location>
</feature>
<feature type="region of interest" description="Disordered" evidence="7">
    <location>
        <begin position="494"/>
        <end position="513"/>
    </location>
</feature>
<dbReference type="PANTHER" id="PTHR34390:SF2">
    <property type="entry name" value="SUCCINATE TRANSPORTER SUBUNIT YJJP-RELATED"/>
    <property type="match status" value="1"/>
</dbReference>
<dbReference type="AlphaFoldDB" id="A0A0B6TTZ0"/>
<feature type="domain" description="Threonine/Serine exporter ThrE" evidence="10">
    <location>
        <begin position="337"/>
        <end position="459"/>
    </location>
</feature>
<keyword evidence="3 8" id="KW-0812">Transmembrane</keyword>
<comment type="subcellular location">
    <subcellularLocation>
        <location evidence="1">Cell membrane</location>
        <topology evidence="1">Multi-pass membrane protein</topology>
    </subcellularLocation>
</comment>
<comment type="similarity">
    <text evidence="6">Belongs to the ThrE exporter (TC 2.A.79) family.</text>
</comment>
<organism evidence="11 12">
    <name type="scientific">Corynebacterium marinum DSM 44953</name>
    <dbReference type="NCBI Taxonomy" id="1224162"/>
    <lineage>
        <taxon>Bacteria</taxon>
        <taxon>Bacillati</taxon>
        <taxon>Actinomycetota</taxon>
        <taxon>Actinomycetes</taxon>
        <taxon>Mycobacteriales</taxon>
        <taxon>Corynebacteriaceae</taxon>
        <taxon>Corynebacterium</taxon>
    </lineage>
</organism>
<dbReference type="STRING" id="1224162.B840_10760"/>
<dbReference type="NCBIfam" id="NF047720">
    <property type="entry name" value="ThrSerExpThrE"/>
    <property type="match status" value="1"/>
</dbReference>
<protein>
    <recommendedName>
        <fullName evidence="13">Amino acid export carrier protein</fullName>
    </recommendedName>
</protein>
<keyword evidence="4 8" id="KW-1133">Transmembrane helix</keyword>
<evidence type="ECO:0000313" key="11">
    <source>
        <dbReference type="EMBL" id="AJK69724.1"/>
    </source>
</evidence>
<dbReference type="InterPro" id="IPR024528">
    <property type="entry name" value="ThrE_2"/>
</dbReference>
<evidence type="ECO:0000259" key="10">
    <source>
        <dbReference type="Pfam" id="PF12821"/>
    </source>
</evidence>
<evidence type="ECO:0008006" key="13">
    <source>
        <dbReference type="Google" id="ProtNLM"/>
    </source>
</evidence>
<name>A0A0B6TTZ0_9CORY</name>
<feature type="transmembrane region" description="Helical" evidence="8">
    <location>
        <begin position="225"/>
        <end position="243"/>
    </location>
</feature>
<evidence type="ECO:0000256" key="8">
    <source>
        <dbReference type="SAM" id="Phobius"/>
    </source>
</evidence>
<feature type="transmembrane region" description="Helical" evidence="8">
    <location>
        <begin position="249"/>
        <end position="269"/>
    </location>
</feature>
<keyword evidence="2" id="KW-1003">Cell membrane</keyword>
<evidence type="ECO:0000256" key="2">
    <source>
        <dbReference type="ARBA" id="ARBA00022475"/>
    </source>
</evidence>
<dbReference type="KEGG" id="cmq:B840_10760"/>
<evidence type="ECO:0000256" key="6">
    <source>
        <dbReference type="ARBA" id="ARBA00034125"/>
    </source>
</evidence>
<dbReference type="Proteomes" id="UP000031928">
    <property type="component" value="Chromosome"/>
</dbReference>
<dbReference type="HOGENOM" id="CLU_023738_0_0_11"/>
<evidence type="ECO:0000256" key="1">
    <source>
        <dbReference type="ARBA" id="ARBA00004651"/>
    </source>
</evidence>
<evidence type="ECO:0000313" key="12">
    <source>
        <dbReference type="Proteomes" id="UP000031928"/>
    </source>
</evidence>
<sequence>MSETARATRVAPVSSLLDSLRSTFTASGRIATIDAAKAAPPPSPLAPVDLTDQAQVAAVMDIAARIGDILLSSGTSNSDTRAQIHAVTSAYGLHYCHVDITMNTITIFTTIGTTRKTPVNVFRVVRRMTTDFSRLSEVDRLIRSIQAGATPPEVAENILDDLSAKPTAYGIWTAIMGWGLLGGSVAGLLGGGALVIITAFLTAVLIMTLNTWLDRKGLPYFFQNMFGGIIATLPAAIIYNLAADVGVRISPGQVIASGIIVLLAGLTLVQSLQDGITGAPVTASARFFEALLFTGAIVAGVGVGIQVSVLIGVPLPPLEIIPTSGFTTSTVRVVCGGLAAAGFAIACYAEWSSVFISGLSALAGSAFYYFLLVPVGVGPVIGASLSAVVIGLAGGLLARRFLIPPLITAIAGITPFLPGLTVYRGMHSMMNEQTLLGFTSIVVALATAGGLAAGVVLGEWVARRLRRPPPLNPYRYFRAARRNTFQQMARQKAAARRAQSERPRGRVRKFPRQ</sequence>
<dbReference type="InterPro" id="IPR050539">
    <property type="entry name" value="ThrE_Dicarb/AminoAcid_Exp"/>
</dbReference>
<dbReference type="Pfam" id="PF06738">
    <property type="entry name" value="ThrE"/>
    <property type="match status" value="1"/>
</dbReference>
<evidence type="ECO:0000256" key="3">
    <source>
        <dbReference type="ARBA" id="ARBA00022692"/>
    </source>
</evidence>
<dbReference type="EMBL" id="CP007790">
    <property type="protein sequence ID" value="AJK69724.1"/>
    <property type="molecule type" value="Genomic_DNA"/>
</dbReference>
<keyword evidence="12" id="KW-1185">Reference proteome</keyword>
<evidence type="ECO:0000259" key="9">
    <source>
        <dbReference type="Pfam" id="PF06738"/>
    </source>
</evidence>
<gene>
    <name evidence="11" type="ORF">B840_10760</name>
</gene>
<dbReference type="GO" id="GO:0005886">
    <property type="term" value="C:plasma membrane"/>
    <property type="evidence" value="ECO:0007669"/>
    <property type="project" value="UniProtKB-SubCell"/>
</dbReference>
<dbReference type="PANTHER" id="PTHR34390">
    <property type="entry name" value="UPF0442 PROTEIN YJJB-RELATED"/>
    <property type="match status" value="1"/>
</dbReference>
<proteinExistence type="inferred from homology"/>
<evidence type="ECO:0000256" key="7">
    <source>
        <dbReference type="SAM" id="MobiDB-lite"/>
    </source>
</evidence>
<reference evidence="11 12" key="1">
    <citation type="submission" date="2014-05" db="EMBL/GenBank/DDBJ databases">
        <title>Complete genome sequence of Corynebacterium marinum DSM 44953.</title>
        <authorList>
            <person name="Schaffert L."/>
            <person name="Albersmeier A."/>
            <person name="Kalinowski J."/>
            <person name="Ruckert C."/>
        </authorList>
    </citation>
    <scope>NUCLEOTIDE SEQUENCE [LARGE SCALE GENOMIC DNA]</scope>
    <source>
        <strain evidence="11 12">DSM 44953</strain>
    </source>
</reference>
<evidence type="ECO:0000256" key="4">
    <source>
        <dbReference type="ARBA" id="ARBA00022989"/>
    </source>
</evidence>
<dbReference type="InterPro" id="IPR010619">
    <property type="entry name" value="ThrE-like_N"/>
</dbReference>
<accession>A0A0B6TTZ0</accession>
<dbReference type="GO" id="GO:0015744">
    <property type="term" value="P:succinate transport"/>
    <property type="evidence" value="ECO:0007669"/>
    <property type="project" value="TreeGrafter"/>
</dbReference>
<feature type="transmembrane region" description="Helical" evidence="8">
    <location>
        <begin position="405"/>
        <end position="423"/>
    </location>
</feature>
<feature type="transmembrane region" description="Helical" evidence="8">
    <location>
        <begin position="331"/>
        <end position="349"/>
    </location>
</feature>
<feature type="domain" description="Threonine/serine exporter-like N-terminal" evidence="9">
    <location>
        <begin position="61"/>
        <end position="307"/>
    </location>
</feature>
<feature type="transmembrane region" description="Helical" evidence="8">
    <location>
        <begin position="377"/>
        <end position="398"/>
    </location>
</feature>